<reference evidence="2" key="1">
    <citation type="journal article" date="2019" name="Int. J. Syst. Evol. Microbiol.">
        <title>The Global Catalogue of Microorganisms (GCM) 10K type strain sequencing project: providing services to taxonomists for standard genome sequencing and annotation.</title>
        <authorList>
            <consortium name="The Broad Institute Genomics Platform"/>
            <consortium name="The Broad Institute Genome Sequencing Center for Infectious Disease"/>
            <person name="Wu L."/>
            <person name="Ma J."/>
        </authorList>
    </citation>
    <scope>NUCLEOTIDE SEQUENCE [LARGE SCALE GENOMIC DNA]</scope>
    <source>
        <strain evidence="2">CGMCC 1.15923</strain>
    </source>
</reference>
<comment type="caution">
    <text evidence="1">The sequence shown here is derived from an EMBL/GenBank/DDBJ whole genome shotgun (WGS) entry which is preliminary data.</text>
</comment>
<name>A0ABQ1IE36_9GAMM</name>
<accession>A0ABQ1IE36</accession>
<evidence type="ECO:0000313" key="2">
    <source>
        <dbReference type="Proteomes" id="UP000646152"/>
    </source>
</evidence>
<proteinExistence type="predicted"/>
<dbReference type="EMBL" id="BMKE01000003">
    <property type="protein sequence ID" value="GGB35188.1"/>
    <property type="molecule type" value="Genomic_DNA"/>
</dbReference>
<organism evidence="1 2">
    <name type="scientific">Oceanisphaera marina</name>
    <dbReference type="NCBI Taxonomy" id="2017550"/>
    <lineage>
        <taxon>Bacteria</taxon>
        <taxon>Pseudomonadati</taxon>
        <taxon>Pseudomonadota</taxon>
        <taxon>Gammaproteobacteria</taxon>
        <taxon>Aeromonadales</taxon>
        <taxon>Aeromonadaceae</taxon>
        <taxon>Oceanisphaera</taxon>
    </lineage>
</organism>
<keyword evidence="2" id="KW-1185">Reference proteome</keyword>
<protein>
    <submittedName>
        <fullName evidence="1">Uncharacterized protein</fullName>
    </submittedName>
</protein>
<gene>
    <name evidence="1" type="ORF">GCM10011502_05310</name>
</gene>
<sequence>MAGGVAVAVLGSCLATERQPLGSLATGWPGRVSAKSPGRLSFLTKPFVVSNKKAHLSGSLWGSAWRLALCPG</sequence>
<evidence type="ECO:0000313" key="1">
    <source>
        <dbReference type="EMBL" id="GGB35188.1"/>
    </source>
</evidence>
<dbReference type="Proteomes" id="UP000646152">
    <property type="component" value="Unassembled WGS sequence"/>
</dbReference>